<comment type="caution">
    <text evidence="1">The sequence shown here is derived from an EMBL/GenBank/DDBJ whole genome shotgun (WGS) entry which is preliminary data.</text>
</comment>
<organism evidence="1 2">
    <name type="scientific">Acetobacter estunensis</name>
    <dbReference type="NCBI Taxonomy" id="104097"/>
    <lineage>
        <taxon>Bacteria</taxon>
        <taxon>Pseudomonadati</taxon>
        <taxon>Pseudomonadota</taxon>
        <taxon>Alphaproteobacteria</taxon>
        <taxon>Acetobacterales</taxon>
        <taxon>Acetobacteraceae</taxon>
        <taxon>Acetobacter</taxon>
    </lineage>
</organism>
<dbReference type="SUPFAM" id="SSF46955">
    <property type="entry name" value="Putative DNA-binding domain"/>
    <property type="match status" value="1"/>
</dbReference>
<gene>
    <name evidence="1" type="ORF">GOB87_08045</name>
</gene>
<sequence length="84" mass="9842">MPRYTLILKVIIGVYVFSEVMMAENLLTIAQVCERVSMSASHIRKRIKLGKFPAATHRLSTRMVRWSESSINEWIEKTHEQKKH</sequence>
<dbReference type="Gene3D" id="1.10.238.160">
    <property type="match status" value="1"/>
</dbReference>
<dbReference type="AlphaFoldDB" id="A0A967B520"/>
<protein>
    <submittedName>
        <fullName evidence="1">AlpA family phage regulatory protein</fullName>
    </submittedName>
</protein>
<dbReference type="InterPro" id="IPR010260">
    <property type="entry name" value="AlpA"/>
</dbReference>
<evidence type="ECO:0000313" key="2">
    <source>
        <dbReference type="Proteomes" id="UP000597459"/>
    </source>
</evidence>
<reference evidence="1" key="1">
    <citation type="submission" date="2019-11" db="EMBL/GenBank/DDBJ databases">
        <title>Description of new Acetobacter species.</title>
        <authorList>
            <person name="Cleenwerck I."/>
            <person name="Sombolestani A.S."/>
        </authorList>
    </citation>
    <scope>NUCLEOTIDE SEQUENCE</scope>
    <source>
        <strain evidence="1">LMG 1626</strain>
    </source>
</reference>
<evidence type="ECO:0000313" key="1">
    <source>
        <dbReference type="EMBL" id="NHO53907.1"/>
    </source>
</evidence>
<proteinExistence type="predicted"/>
<dbReference type="Proteomes" id="UP000597459">
    <property type="component" value="Unassembled WGS sequence"/>
</dbReference>
<name>A0A967B520_9PROT</name>
<keyword evidence="2" id="KW-1185">Reference proteome</keyword>
<dbReference type="InterPro" id="IPR009061">
    <property type="entry name" value="DNA-bd_dom_put_sf"/>
</dbReference>
<dbReference type="EMBL" id="WOTH01000013">
    <property type="protein sequence ID" value="NHO53907.1"/>
    <property type="molecule type" value="Genomic_DNA"/>
</dbReference>
<dbReference type="Pfam" id="PF05930">
    <property type="entry name" value="Phage_AlpA"/>
    <property type="match status" value="1"/>
</dbReference>
<accession>A0A967B520</accession>